<dbReference type="Proteomes" id="UP001607302">
    <property type="component" value="Unassembled WGS sequence"/>
</dbReference>
<accession>A0ABD2BSW4</accession>
<protein>
    <submittedName>
        <fullName evidence="2">Uncharacterized protein</fullName>
    </submittedName>
</protein>
<name>A0ABD2BSW4_VESSQ</name>
<evidence type="ECO:0000313" key="3">
    <source>
        <dbReference type="Proteomes" id="UP001607302"/>
    </source>
</evidence>
<evidence type="ECO:0000256" key="1">
    <source>
        <dbReference type="SAM" id="MobiDB-lite"/>
    </source>
</evidence>
<sequence length="100" mass="11943">MENEIEREKRRSRRRRKKKESKVRPADNEETVKLLEQTRKERDCGRLKKEEGWSMGGCRRGKRKEFEPDALLSTSNIHEERYFETFLGVTLEDSASIKAR</sequence>
<evidence type="ECO:0000313" key="2">
    <source>
        <dbReference type="EMBL" id="KAL2735872.1"/>
    </source>
</evidence>
<feature type="compositionally biased region" description="Basic and acidic residues" evidence="1">
    <location>
        <begin position="22"/>
        <end position="33"/>
    </location>
</feature>
<comment type="caution">
    <text evidence="2">The sequence shown here is derived from an EMBL/GenBank/DDBJ whole genome shotgun (WGS) entry which is preliminary data.</text>
</comment>
<dbReference type="AlphaFoldDB" id="A0ABD2BSW4"/>
<keyword evidence="3" id="KW-1185">Reference proteome</keyword>
<gene>
    <name evidence="2" type="ORF">V1478_002556</name>
</gene>
<proteinExistence type="predicted"/>
<feature type="compositionally biased region" description="Basic residues" evidence="1">
    <location>
        <begin position="10"/>
        <end position="21"/>
    </location>
</feature>
<feature type="region of interest" description="Disordered" evidence="1">
    <location>
        <begin position="1"/>
        <end position="33"/>
    </location>
</feature>
<organism evidence="2 3">
    <name type="scientific">Vespula squamosa</name>
    <name type="common">Southern yellow jacket</name>
    <name type="synonym">Wasp</name>
    <dbReference type="NCBI Taxonomy" id="30214"/>
    <lineage>
        <taxon>Eukaryota</taxon>
        <taxon>Metazoa</taxon>
        <taxon>Ecdysozoa</taxon>
        <taxon>Arthropoda</taxon>
        <taxon>Hexapoda</taxon>
        <taxon>Insecta</taxon>
        <taxon>Pterygota</taxon>
        <taxon>Neoptera</taxon>
        <taxon>Endopterygota</taxon>
        <taxon>Hymenoptera</taxon>
        <taxon>Apocrita</taxon>
        <taxon>Aculeata</taxon>
        <taxon>Vespoidea</taxon>
        <taxon>Vespidae</taxon>
        <taxon>Vespinae</taxon>
        <taxon>Vespula</taxon>
    </lineage>
</organism>
<dbReference type="EMBL" id="JAUDFV010000056">
    <property type="protein sequence ID" value="KAL2735872.1"/>
    <property type="molecule type" value="Genomic_DNA"/>
</dbReference>
<reference evidence="2 3" key="1">
    <citation type="journal article" date="2024" name="Ann. Entomol. Soc. Am.">
        <title>Genomic analyses of the southern and eastern yellowjacket wasps (Hymenoptera: Vespidae) reveal evolutionary signatures of social life.</title>
        <authorList>
            <person name="Catto M.A."/>
            <person name="Caine P.B."/>
            <person name="Orr S.E."/>
            <person name="Hunt B.G."/>
            <person name="Goodisman M.A.D."/>
        </authorList>
    </citation>
    <scope>NUCLEOTIDE SEQUENCE [LARGE SCALE GENOMIC DNA]</scope>
    <source>
        <strain evidence="2">233</strain>
        <tissue evidence="2">Head and thorax</tissue>
    </source>
</reference>